<reference evidence="1" key="1">
    <citation type="submission" date="2020-02" db="EMBL/GenBank/DDBJ databases">
        <authorList>
            <person name="Meier V. D."/>
        </authorList>
    </citation>
    <scope>NUCLEOTIDE SEQUENCE</scope>
    <source>
        <strain evidence="1">AVDCRST_MAG26</strain>
    </source>
</reference>
<dbReference type="EMBL" id="CADCTK010000209">
    <property type="protein sequence ID" value="CAA9229683.1"/>
    <property type="molecule type" value="Genomic_DNA"/>
</dbReference>
<dbReference type="Pfam" id="PF13911">
    <property type="entry name" value="AhpC-TSA_2"/>
    <property type="match status" value="1"/>
</dbReference>
<gene>
    <name evidence="1" type="ORF">AVDCRST_MAG26-901</name>
</gene>
<name>A0A6J4HR51_9CHLR</name>
<accession>A0A6J4HR51</accession>
<dbReference type="Gene3D" id="3.40.30.10">
    <property type="entry name" value="Glutaredoxin"/>
    <property type="match status" value="1"/>
</dbReference>
<dbReference type="InterPro" id="IPR032801">
    <property type="entry name" value="PXL2A/B/C"/>
</dbReference>
<dbReference type="AlphaFoldDB" id="A0A6J4HR51"/>
<proteinExistence type="predicted"/>
<protein>
    <recommendedName>
        <fullName evidence="2">Alkyl hydroperoxide reductase subunit C/ Thiol specific antioxidant domain-containing protein</fullName>
    </recommendedName>
</protein>
<dbReference type="InterPro" id="IPR036249">
    <property type="entry name" value="Thioredoxin-like_sf"/>
</dbReference>
<sequence>MREDYQCFEQAGLAIVAIGMGAPSRAREFGKQLALPFPLLCDPHRVAYRAYGLLHMSLRREASLHTTVRLARAVLQHGGSREREQPVRQLGGVFIVDPAGVIQYAFRSERASEHPTNDELIRLAACLPRLVPST</sequence>
<evidence type="ECO:0000313" key="1">
    <source>
        <dbReference type="EMBL" id="CAA9229683.1"/>
    </source>
</evidence>
<organism evidence="1">
    <name type="scientific">uncultured Chloroflexia bacterium</name>
    <dbReference type="NCBI Taxonomy" id="1672391"/>
    <lineage>
        <taxon>Bacteria</taxon>
        <taxon>Bacillati</taxon>
        <taxon>Chloroflexota</taxon>
        <taxon>Chloroflexia</taxon>
        <taxon>environmental samples</taxon>
    </lineage>
</organism>
<evidence type="ECO:0008006" key="2">
    <source>
        <dbReference type="Google" id="ProtNLM"/>
    </source>
</evidence>
<dbReference type="SUPFAM" id="SSF52833">
    <property type="entry name" value="Thioredoxin-like"/>
    <property type="match status" value="1"/>
</dbReference>